<evidence type="ECO:0000313" key="2">
    <source>
        <dbReference type="Proteomes" id="UP000826656"/>
    </source>
</evidence>
<keyword evidence="2" id="KW-1185">Reference proteome</keyword>
<dbReference type="Proteomes" id="UP000826656">
    <property type="component" value="Unassembled WGS sequence"/>
</dbReference>
<comment type="caution">
    <text evidence="1">The sequence shown here is derived from an EMBL/GenBank/DDBJ whole genome shotgun (WGS) entry which is preliminary data.</text>
</comment>
<dbReference type="EMBL" id="JAIVGD010000013">
    <property type="protein sequence ID" value="KAH0761231.1"/>
    <property type="molecule type" value="Genomic_DNA"/>
</dbReference>
<accession>A0ABQ7VAZ9</accession>
<protein>
    <submittedName>
        <fullName evidence="1">Uncharacterized protein</fullName>
    </submittedName>
</protein>
<name>A0ABQ7VAZ9_SOLTU</name>
<sequence length="59" mass="6428">MCRAECYDYGPMGSCPGRMDNAVVPCGSLLLDTPVRQCMHKVLGAQFEIGRFNITCISA</sequence>
<reference evidence="1 2" key="1">
    <citation type="journal article" date="2021" name="bioRxiv">
        <title>Chromosome-scale and haplotype-resolved genome assembly of a tetraploid potato cultivar.</title>
        <authorList>
            <person name="Sun H."/>
            <person name="Jiao W.-B."/>
            <person name="Krause K."/>
            <person name="Campoy J.A."/>
            <person name="Goel M."/>
            <person name="Folz-Donahue K."/>
            <person name="Kukat C."/>
            <person name="Huettel B."/>
            <person name="Schneeberger K."/>
        </authorList>
    </citation>
    <scope>NUCLEOTIDE SEQUENCE [LARGE SCALE GENOMIC DNA]</scope>
    <source>
        <strain evidence="1">SolTubOtavaFocal</strain>
        <tissue evidence="1">Leaves</tissue>
    </source>
</reference>
<organism evidence="1 2">
    <name type="scientific">Solanum tuberosum</name>
    <name type="common">Potato</name>
    <dbReference type="NCBI Taxonomy" id="4113"/>
    <lineage>
        <taxon>Eukaryota</taxon>
        <taxon>Viridiplantae</taxon>
        <taxon>Streptophyta</taxon>
        <taxon>Embryophyta</taxon>
        <taxon>Tracheophyta</taxon>
        <taxon>Spermatophyta</taxon>
        <taxon>Magnoliopsida</taxon>
        <taxon>eudicotyledons</taxon>
        <taxon>Gunneridae</taxon>
        <taxon>Pentapetalae</taxon>
        <taxon>asterids</taxon>
        <taxon>lamiids</taxon>
        <taxon>Solanales</taxon>
        <taxon>Solanaceae</taxon>
        <taxon>Solanoideae</taxon>
        <taxon>Solaneae</taxon>
        <taxon>Solanum</taxon>
    </lineage>
</organism>
<proteinExistence type="predicted"/>
<evidence type="ECO:0000313" key="1">
    <source>
        <dbReference type="EMBL" id="KAH0761231.1"/>
    </source>
</evidence>
<gene>
    <name evidence="1" type="ORF">KY290_017304</name>
</gene>